<keyword evidence="5" id="KW-1185">Reference proteome</keyword>
<evidence type="ECO:0000313" key="5">
    <source>
        <dbReference type="Proteomes" id="UP000295722"/>
    </source>
</evidence>
<feature type="compositionally biased region" description="Low complexity" evidence="1">
    <location>
        <begin position="577"/>
        <end position="588"/>
    </location>
</feature>
<dbReference type="OrthoDB" id="7235451at2"/>
<dbReference type="Pfam" id="PF18974">
    <property type="entry name" value="DUF5710"/>
    <property type="match status" value="1"/>
</dbReference>
<dbReference type="Pfam" id="PF18821">
    <property type="entry name" value="LPD7"/>
    <property type="match status" value="1"/>
</dbReference>
<protein>
    <recommendedName>
        <fullName evidence="6">Large polyvalent protein-associated domain-containing protein</fullName>
    </recommendedName>
</protein>
<dbReference type="InterPro" id="IPR043764">
    <property type="entry name" value="DUF5710"/>
</dbReference>
<name>A0A4R5M5I5_9BURK</name>
<dbReference type="AlphaFoldDB" id="A0A4R5M5I5"/>
<feature type="region of interest" description="Disordered" evidence="1">
    <location>
        <begin position="508"/>
        <end position="609"/>
    </location>
</feature>
<reference evidence="4 5" key="1">
    <citation type="submission" date="2019-03" db="EMBL/GenBank/DDBJ databases">
        <title>Paraburkholderia sp. 4M-K11, isolated from subtropical forest soil.</title>
        <authorList>
            <person name="Gao Z.-H."/>
            <person name="Qiu L.-H."/>
        </authorList>
    </citation>
    <scope>NUCLEOTIDE SEQUENCE [LARGE SCALE GENOMIC DNA]</scope>
    <source>
        <strain evidence="4 5">4M-K11</strain>
    </source>
</reference>
<feature type="compositionally biased region" description="Polar residues" evidence="1">
    <location>
        <begin position="508"/>
        <end position="517"/>
    </location>
</feature>
<feature type="region of interest" description="Disordered" evidence="1">
    <location>
        <begin position="162"/>
        <end position="188"/>
    </location>
</feature>
<dbReference type="Proteomes" id="UP000295722">
    <property type="component" value="Unassembled WGS sequence"/>
</dbReference>
<feature type="domain" description="Large polyvalent protein-associated" evidence="2">
    <location>
        <begin position="655"/>
        <end position="728"/>
    </location>
</feature>
<feature type="compositionally biased region" description="Basic and acidic residues" evidence="1">
    <location>
        <begin position="280"/>
        <end position="290"/>
    </location>
</feature>
<accession>A0A4R5M5I5</accession>
<evidence type="ECO:0000259" key="3">
    <source>
        <dbReference type="Pfam" id="PF18974"/>
    </source>
</evidence>
<comment type="caution">
    <text evidence="4">The sequence shown here is derived from an EMBL/GenBank/DDBJ whole genome shotgun (WGS) entry which is preliminary data.</text>
</comment>
<proteinExistence type="predicted"/>
<evidence type="ECO:0000259" key="2">
    <source>
        <dbReference type="Pfam" id="PF18821"/>
    </source>
</evidence>
<dbReference type="EMBL" id="SMRP01000012">
    <property type="protein sequence ID" value="TDG21215.1"/>
    <property type="molecule type" value="Genomic_DNA"/>
</dbReference>
<feature type="compositionally biased region" description="Low complexity" evidence="1">
    <location>
        <begin position="752"/>
        <end position="789"/>
    </location>
</feature>
<feature type="region of interest" description="Disordered" evidence="1">
    <location>
        <begin position="457"/>
        <end position="476"/>
    </location>
</feature>
<evidence type="ECO:0008006" key="6">
    <source>
        <dbReference type="Google" id="ProtNLM"/>
    </source>
</evidence>
<evidence type="ECO:0000313" key="4">
    <source>
        <dbReference type="EMBL" id="TDG21215.1"/>
    </source>
</evidence>
<gene>
    <name evidence="4" type="ORF">EYW47_22905</name>
</gene>
<evidence type="ECO:0000256" key="1">
    <source>
        <dbReference type="SAM" id="MobiDB-lite"/>
    </source>
</evidence>
<feature type="domain" description="DUF5710" evidence="3">
    <location>
        <begin position="14"/>
        <end position="56"/>
    </location>
</feature>
<dbReference type="InterPro" id="IPR040677">
    <property type="entry name" value="LPD7"/>
</dbReference>
<sequence>MADRNRPESQRGGRMYLDVPFREKEAARGLGAKFDRRSKKWYVPGGADVAPFARWMTAAGLQAAQGAPGTPDAARDQPRAWLGSEADIEREAVRLSALMGQPLEESRAFVRDSVQAAAEKAGLEARDRLRAQGASAFDMIDGVRKAGLQARHRYFADRQHLYAQGESRSPEPGARADQQAARPKLDDAALGRRYREMVQSITTAVTLHGAEVTRILALEQRLETIHRDAWRRSGNPVDGERAIGEQIRTGTGFAAQALPPRAAEALNRLRDEAGLSPMEVDGRTPARDVTDSGPPEDELPVDVAGIGPQHPHRHHEPERDDGFATFADIAEVFAPGEAVFAAGRDQADSTNWSMVAKDLADYRGLTGRIQDEFGKGRSAPEVAAALDQELAFLSPPARTAFVSHVREALDRQVDVPSVPQEAPAVKAGGDAVTFADVGDTVIDHAAIDDAMRRRGLTESAVPGKPGNPHVEPSAATAAVANEPVARPGQAANDTAMEAAAVSGVLDTQVQRAQTPAQNEPDARNPANDPQRPEADTVSAQDLERVRTVREGDHAAAGKLLREQGKPAPVPEGGGAGAPAASRRAGQARSTDTRDNQIGTDPASRKPVVTKDGYDVPAHVASRYMVKDGRFWKLDAMEAKPAGQSDTQPDATPVTQPHFEDVGARLNSRQNDRATIADMVAVAKAKNWDMIVVRGSGTFRRNAWIEASLAGVDVKGFKPAESDEALLEAARRERAALTIRAGASPAPAPAPKASPAGADPSPAQANTKPQATASTAPVAASAAAAPGEAPKTVAQLREVLEKSLERAPARMRAEVIRRFDARIQAGTEIEARITRGELSRDAGAAEIDRRAAELHAAWTAPKAAPAPGPSNSPKPDQQQTGDPATIAM</sequence>
<feature type="region of interest" description="Disordered" evidence="1">
    <location>
        <begin position="273"/>
        <end position="320"/>
    </location>
</feature>
<feature type="compositionally biased region" description="Basic and acidic residues" evidence="1">
    <location>
        <begin position="541"/>
        <end position="564"/>
    </location>
</feature>
<feature type="region of interest" description="Disordered" evidence="1">
    <location>
        <begin position="853"/>
        <end position="887"/>
    </location>
</feature>
<organism evidence="4 5">
    <name type="scientific">Paraburkholderia silviterrae</name>
    <dbReference type="NCBI Taxonomy" id="2528715"/>
    <lineage>
        <taxon>Bacteria</taxon>
        <taxon>Pseudomonadati</taxon>
        <taxon>Pseudomonadota</taxon>
        <taxon>Betaproteobacteria</taxon>
        <taxon>Burkholderiales</taxon>
        <taxon>Burkholderiaceae</taxon>
        <taxon>Paraburkholderia</taxon>
    </lineage>
</organism>
<feature type="region of interest" description="Disordered" evidence="1">
    <location>
        <begin position="740"/>
        <end position="789"/>
    </location>
</feature>